<dbReference type="EMBL" id="LWAE01000003">
    <property type="protein sequence ID" value="KZL91762.1"/>
    <property type="molecule type" value="Genomic_DNA"/>
</dbReference>
<evidence type="ECO:0000313" key="2">
    <source>
        <dbReference type="Proteomes" id="UP000076603"/>
    </source>
</evidence>
<dbReference type="AlphaFoldDB" id="A0A161YM89"/>
<dbReference type="STRING" id="1121326.CLMAG_35210"/>
<accession>A0A161YM89</accession>
<proteinExistence type="predicted"/>
<comment type="caution">
    <text evidence="1">The sequence shown here is derived from an EMBL/GenBank/DDBJ whole genome shotgun (WGS) entry which is preliminary data.</text>
</comment>
<name>A0A161YM89_9CLOT</name>
<reference evidence="1 2" key="1">
    <citation type="submission" date="2016-04" db="EMBL/GenBank/DDBJ databases">
        <title>Genome sequence of Clostridium magnum DSM 2767.</title>
        <authorList>
            <person name="Poehlein A."/>
            <person name="Uhlig R."/>
            <person name="Fischer R."/>
            <person name="Bahl H."/>
            <person name="Daniel R."/>
        </authorList>
    </citation>
    <scope>NUCLEOTIDE SEQUENCE [LARGE SCALE GENOMIC DNA]</scope>
    <source>
        <strain evidence="1 2">DSM 2767</strain>
    </source>
</reference>
<dbReference type="PATRIC" id="fig|1121326.3.peg.3563"/>
<keyword evidence="2" id="KW-1185">Reference proteome</keyword>
<dbReference type="Proteomes" id="UP000076603">
    <property type="component" value="Unassembled WGS sequence"/>
</dbReference>
<organism evidence="1 2">
    <name type="scientific">Clostridium magnum DSM 2767</name>
    <dbReference type="NCBI Taxonomy" id="1121326"/>
    <lineage>
        <taxon>Bacteria</taxon>
        <taxon>Bacillati</taxon>
        <taxon>Bacillota</taxon>
        <taxon>Clostridia</taxon>
        <taxon>Eubacteriales</taxon>
        <taxon>Clostridiaceae</taxon>
        <taxon>Clostridium</taxon>
    </lineage>
</organism>
<evidence type="ECO:0000313" key="1">
    <source>
        <dbReference type="EMBL" id="KZL91762.1"/>
    </source>
</evidence>
<gene>
    <name evidence="1" type="ORF">CLMAG_35210</name>
</gene>
<sequence length="143" mass="16131">MVLGEIIFNLGSIQSGEEIQVYSKGEDLFRNEKIDIYTIGRGRDGGIYIKFDKKTSLDGVNGYSSKENVAKIGVAAYTEDKWQEMNLSNSEIESLKHNSFENGIIRRGYALEGQFESGLHFKYPNIIMVTLKDGVNYSPLKLH</sequence>
<protein>
    <submittedName>
        <fullName evidence="1">Uncharacterized protein</fullName>
    </submittedName>
</protein>